<evidence type="ECO:0000313" key="2">
    <source>
        <dbReference type="Proteomes" id="UP000308600"/>
    </source>
</evidence>
<organism evidence="1 2">
    <name type="scientific">Pluteus cervinus</name>
    <dbReference type="NCBI Taxonomy" id="181527"/>
    <lineage>
        <taxon>Eukaryota</taxon>
        <taxon>Fungi</taxon>
        <taxon>Dikarya</taxon>
        <taxon>Basidiomycota</taxon>
        <taxon>Agaricomycotina</taxon>
        <taxon>Agaricomycetes</taxon>
        <taxon>Agaricomycetidae</taxon>
        <taxon>Agaricales</taxon>
        <taxon>Pluteineae</taxon>
        <taxon>Pluteaceae</taxon>
        <taxon>Pluteus</taxon>
    </lineage>
</organism>
<reference evidence="1 2" key="1">
    <citation type="journal article" date="2019" name="Nat. Ecol. Evol.">
        <title>Megaphylogeny resolves global patterns of mushroom evolution.</title>
        <authorList>
            <person name="Varga T."/>
            <person name="Krizsan K."/>
            <person name="Foldi C."/>
            <person name="Dima B."/>
            <person name="Sanchez-Garcia M."/>
            <person name="Sanchez-Ramirez S."/>
            <person name="Szollosi G.J."/>
            <person name="Szarkandi J.G."/>
            <person name="Papp V."/>
            <person name="Albert L."/>
            <person name="Andreopoulos W."/>
            <person name="Angelini C."/>
            <person name="Antonin V."/>
            <person name="Barry K.W."/>
            <person name="Bougher N.L."/>
            <person name="Buchanan P."/>
            <person name="Buyck B."/>
            <person name="Bense V."/>
            <person name="Catcheside P."/>
            <person name="Chovatia M."/>
            <person name="Cooper J."/>
            <person name="Damon W."/>
            <person name="Desjardin D."/>
            <person name="Finy P."/>
            <person name="Geml J."/>
            <person name="Haridas S."/>
            <person name="Hughes K."/>
            <person name="Justo A."/>
            <person name="Karasinski D."/>
            <person name="Kautmanova I."/>
            <person name="Kiss B."/>
            <person name="Kocsube S."/>
            <person name="Kotiranta H."/>
            <person name="LaButti K.M."/>
            <person name="Lechner B.E."/>
            <person name="Liimatainen K."/>
            <person name="Lipzen A."/>
            <person name="Lukacs Z."/>
            <person name="Mihaltcheva S."/>
            <person name="Morgado L.N."/>
            <person name="Niskanen T."/>
            <person name="Noordeloos M.E."/>
            <person name="Ohm R.A."/>
            <person name="Ortiz-Santana B."/>
            <person name="Ovrebo C."/>
            <person name="Racz N."/>
            <person name="Riley R."/>
            <person name="Savchenko A."/>
            <person name="Shiryaev A."/>
            <person name="Soop K."/>
            <person name="Spirin V."/>
            <person name="Szebenyi C."/>
            <person name="Tomsovsky M."/>
            <person name="Tulloss R.E."/>
            <person name="Uehling J."/>
            <person name="Grigoriev I.V."/>
            <person name="Vagvolgyi C."/>
            <person name="Papp T."/>
            <person name="Martin F.M."/>
            <person name="Miettinen O."/>
            <person name="Hibbett D.S."/>
            <person name="Nagy L.G."/>
        </authorList>
    </citation>
    <scope>NUCLEOTIDE SEQUENCE [LARGE SCALE GENOMIC DNA]</scope>
    <source>
        <strain evidence="1 2">NL-1719</strain>
    </source>
</reference>
<proteinExistence type="predicted"/>
<dbReference type="EMBL" id="ML208430">
    <property type="protein sequence ID" value="TFK65615.1"/>
    <property type="molecule type" value="Genomic_DNA"/>
</dbReference>
<keyword evidence="2" id="KW-1185">Reference proteome</keyword>
<protein>
    <submittedName>
        <fullName evidence="1">Uncharacterized protein</fullName>
    </submittedName>
</protein>
<dbReference type="Proteomes" id="UP000308600">
    <property type="component" value="Unassembled WGS sequence"/>
</dbReference>
<gene>
    <name evidence="1" type="ORF">BDN72DRAFT_189470</name>
</gene>
<sequence>MSSANVKPLVHDAIHDLEATFWLLNHLCITLPGPSFSRRNELKVPAGPEDKLLYQKVEELFGDSNFRALALKKRGMFARDSYTDEVVPLFHPYFKPLVPMLTEWWKMLMFSHNVPLIERVHDWVLDIIENALLDPAICHQENPEYAKQEAIMEEERLKQLSALCREGKETLILLSGLPQDAWTWPDDGHNPPDQVPQSPSTQDAGDSPLLVGPGKEDPDHSGTDKEGPNNGRQGKRPRSDSLLLRRLSGSPAPDFQVPGGDAPGPVQKKARHSAGEDKQETSTGIIRKGSS</sequence>
<name>A0ACD3AJI9_9AGAR</name>
<evidence type="ECO:0000313" key="1">
    <source>
        <dbReference type="EMBL" id="TFK65615.1"/>
    </source>
</evidence>
<accession>A0ACD3AJI9</accession>